<organism evidence="6 7">
    <name type="scientific">Diaporthe ampelina</name>
    <dbReference type="NCBI Taxonomy" id="1214573"/>
    <lineage>
        <taxon>Eukaryota</taxon>
        <taxon>Fungi</taxon>
        <taxon>Dikarya</taxon>
        <taxon>Ascomycota</taxon>
        <taxon>Pezizomycotina</taxon>
        <taxon>Sordariomycetes</taxon>
        <taxon>Sordariomycetidae</taxon>
        <taxon>Diaporthales</taxon>
        <taxon>Diaporthaceae</taxon>
        <taxon>Diaporthe</taxon>
    </lineage>
</organism>
<dbReference type="Pfam" id="PF01565">
    <property type="entry name" value="FAD_binding_4"/>
    <property type="match status" value="1"/>
</dbReference>
<evidence type="ECO:0000256" key="1">
    <source>
        <dbReference type="ARBA" id="ARBA00005466"/>
    </source>
</evidence>
<keyword evidence="4" id="KW-0560">Oxidoreductase</keyword>
<reference evidence="6 7" key="2">
    <citation type="submission" date="2015-05" db="EMBL/GenBank/DDBJ databases">
        <authorList>
            <person name="Morales-Cruz A."/>
            <person name="Amrine K.C."/>
            <person name="Cantu D."/>
        </authorList>
    </citation>
    <scope>NUCLEOTIDE SEQUENCE [LARGE SCALE GENOMIC DNA]</scope>
    <source>
        <strain evidence="6">DA912</strain>
    </source>
</reference>
<evidence type="ECO:0000256" key="3">
    <source>
        <dbReference type="ARBA" id="ARBA00022827"/>
    </source>
</evidence>
<keyword evidence="7" id="KW-1185">Reference proteome</keyword>
<evidence type="ECO:0000259" key="5">
    <source>
        <dbReference type="PROSITE" id="PS51387"/>
    </source>
</evidence>
<keyword evidence="3" id="KW-0274">FAD</keyword>
<dbReference type="PANTHER" id="PTHR42973">
    <property type="entry name" value="BINDING OXIDOREDUCTASE, PUTATIVE (AFU_ORTHOLOGUE AFUA_1G17690)-RELATED"/>
    <property type="match status" value="1"/>
</dbReference>
<dbReference type="GO" id="GO:0071949">
    <property type="term" value="F:FAD binding"/>
    <property type="evidence" value="ECO:0007669"/>
    <property type="project" value="InterPro"/>
</dbReference>
<feature type="domain" description="FAD-binding PCMH-type" evidence="5">
    <location>
        <begin position="1"/>
        <end position="121"/>
    </location>
</feature>
<accession>A0A0G2HXK3</accession>
<dbReference type="PROSITE" id="PS51387">
    <property type="entry name" value="FAD_PCMH"/>
    <property type="match status" value="1"/>
</dbReference>
<dbReference type="Gene3D" id="3.30.465.10">
    <property type="match status" value="1"/>
</dbReference>
<comment type="similarity">
    <text evidence="1">Belongs to the oxygen-dependent FAD-linked oxidoreductase family.</text>
</comment>
<gene>
    <name evidence="6" type="ORF">UCDDA912_g07391</name>
</gene>
<dbReference type="OrthoDB" id="2151789at2759"/>
<evidence type="ECO:0000256" key="2">
    <source>
        <dbReference type="ARBA" id="ARBA00022630"/>
    </source>
</evidence>
<evidence type="ECO:0000313" key="7">
    <source>
        <dbReference type="Proteomes" id="UP000034680"/>
    </source>
</evidence>
<reference evidence="6 7" key="1">
    <citation type="submission" date="2015-05" db="EMBL/GenBank/DDBJ databases">
        <title>Distinctive expansion of gene families associated with plant cell wall degradation and secondary metabolism in the genomes of grapevine trunk pathogens.</title>
        <authorList>
            <person name="Lawrence D.P."/>
            <person name="Travadon R."/>
            <person name="Rolshausen P.E."/>
            <person name="Baumgartner K."/>
        </authorList>
    </citation>
    <scope>NUCLEOTIDE SEQUENCE [LARGE SCALE GENOMIC DNA]</scope>
    <source>
        <strain evidence="6">DA912</strain>
    </source>
</reference>
<dbReference type="InterPro" id="IPR016169">
    <property type="entry name" value="FAD-bd_PCMH_sub2"/>
</dbReference>
<proteinExistence type="inferred from homology"/>
<evidence type="ECO:0000256" key="4">
    <source>
        <dbReference type="ARBA" id="ARBA00023002"/>
    </source>
</evidence>
<dbReference type="InterPro" id="IPR036318">
    <property type="entry name" value="FAD-bd_PCMH-like_sf"/>
</dbReference>
<comment type="caution">
    <text evidence="6">The sequence shown here is derived from an EMBL/GenBank/DDBJ whole genome shotgun (WGS) entry which is preliminary data.</text>
</comment>
<protein>
    <submittedName>
        <fullName evidence="6">Putative fad binding domain containing protein</fullName>
    </submittedName>
</protein>
<dbReference type="EMBL" id="LCUC01000292">
    <property type="protein sequence ID" value="KKY32685.1"/>
    <property type="molecule type" value="Genomic_DNA"/>
</dbReference>
<name>A0A0G2HXK3_9PEZI</name>
<dbReference type="SUPFAM" id="SSF56176">
    <property type="entry name" value="FAD-binding/transporter-associated domain-like"/>
    <property type="match status" value="1"/>
</dbReference>
<dbReference type="InterPro" id="IPR016166">
    <property type="entry name" value="FAD-bd_PCMH"/>
</dbReference>
<dbReference type="InterPro" id="IPR050416">
    <property type="entry name" value="FAD-linked_Oxidoreductase"/>
</dbReference>
<dbReference type="STRING" id="1214573.A0A0G2HXK3"/>
<dbReference type="InterPro" id="IPR006094">
    <property type="entry name" value="Oxid_FAD_bind_N"/>
</dbReference>
<sequence length="404" mass="44085">MIDLGLMTDLTIDPDSETVRFGPGGRWADIYSALAPYDRIIPGGREGQVGVAGLILGGGKTFLTGRRGFACDNVLEFEVVLADGSIVKSNKDEHADLFRALKGGSNNFGIVTSFKMAMVENRRIWGGITVYSKEHLPAAIEATHDFTANAASHPDENLVVLISHNPNFEDTVICTLSKRSEAKRMLTNCTTFASLDASMTGTERAPAYKKWLAIPEITTNVKMTKTAEMIAVNNTPGNYHAIWFTLTFKNDTRIMTKAAETHDTLVQDLKTIVPDGNMLSQCIFQPLPKLYAEKSAEAGGNVLGLERQKEDGVLLLALVEVPTADQRAAAYPKVKAWIEEVRTFASTLGGAQDWLYMNYADPGQEVLGSYGVENVNFMKKVAAKYDPEGVFQTLCPGGFKISDV</sequence>
<dbReference type="GO" id="GO:0016491">
    <property type="term" value="F:oxidoreductase activity"/>
    <property type="evidence" value="ECO:0007669"/>
    <property type="project" value="UniProtKB-KW"/>
</dbReference>
<dbReference type="Proteomes" id="UP000034680">
    <property type="component" value="Unassembled WGS sequence"/>
</dbReference>
<dbReference type="PANTHER" id="PTHR42973:SF53">
    <property type="entry name" value="FAD-BINDING PCMH-TYPE DOMAIN-CONTAINING PROTEIN-RELATED"/>
    <property type="match status" value="1"/>
</dbReference>
<evidence type="ECO:0000313" key="6">
    <source>
        <dbReference type="EMBL" id="KKY32685.1"/>
    </source>
</evidence>
<dbReference type="AlphaFoldDB" id="A0A0G2HXK3"/>
<keyword evidence="2" id="KW-0285">Flavoprotein</keyword>
<dbReference type="Gene3D" id="3.40.462.20">
    <property type="match status" value="1"/>
</dbReference>